<keyword evidence="3" id="KW-1185">Reference proteome</keyword>
<comment type="similarity">
    <text evidence="1">Belongs to the CoA-transferase III family.</text>
</comment>
<dbReference type="GO" id="GO:0003824">
    <property type="term" value="F:catalytic activity"/>
    <property type="evidence" value="ECO:0007669"/>
    <property type="project" value="InterPro"/>
</dbReference>
<evidence type="ECO:0000256" key="1">
    <source>
        <dbReference type="ARBA" id="ARBA00008383"/>
    </source>
</evidence>
<dbReference type="Pfam" id="PF02515">
    <property type="entry name" value="CoA_transf_3"/>
    <property type="match status" value="1"/>
</dbReference>
<dbReference type="InterPro" id="IPR003673">
    <property type="entry name" value="CoA-Trfase_fam_III"/>
</dbReference>
<dbReference type="EMBL" id="WHVB01000024">
    <property type="protein sequence ID" value="KAF8470927.1"/>
    <property type="molecule type" value="Genomic_DNA"/>
</dbReference>
<organism evidence="2 3">
    <name type="scientific">Russula ochroleuca</name>
    <dbReference type="NCBI Taxonomy" id="152965"/>
    <lineage>
        <taxon>Eukaryota</taxon>
        <taxon>Fungi</taxon>
        <taxon>Dikarya</taxon>
        <taxon>Basidiomycota</taxon>
        <taxon>Agaricomycotina</taxon>
        <taxon>Agaricomycetes</taxon>
        <taxon>Russulales</taxon>
        <taxon>Russulaceae</taxon>
        <taxon>Russula</taxon>
    </lineage>
</organism>
<dbReference type="InterPro" id="IPR023606">
    <property type="entry name" value="CoA-Trfase_III_dom_1_sf"/>
</dbReference>
<dbReference type="SUPFAM" id="SSF89796">
    <property type="entry name" value="CoA-transferase family III (CaiB/BaiF)"/>
    <property type="match status" value="2"/>
</dbReference>
<proteinExistence type="inferred from homology"/>
<dbReference type="InterPro" id="IPR050509">
    <property type="entry name" value="CoA-transferase_III"/>
</dbReference>
<dbReference type="PANTHER" id="PTHR48228:SF4">
    <property type="entry name" value="BLR3030 PROTEIN"/>
    <property type="match status" value="1"/>
</dbReference>
<dbReference type="Proteomes" id="UP000759537">
    <property type="component" value="Unassembled WGS sequence"/>
</dbReference>
<protein>
    <submittedName>
        <fullName evidence="2">CoA-transferase family III</fullName>
    </submittedName>
</protein>
<dbReference type="PANTHER" id="PTHR48228">
    <property type="entry name" value="SUCCINYL-COA--D-CITRAMALATE COA-TRANSFERASE"/>
    <property type="match status" value="1"/>
</dbReference>
<accession>A0A9P5MMF3</accession>
<reference evidence="2" key="1">
    <citation type="submission" date="2019-10" db="EMBL/GenBank/DDBJ databases">
        <authorList>
            <consortium name="DOE Joint Genome Institute"/>
            <person name="Kuo A."/>
            <person name="Miyauchi S."/>
            <person name="Kiss E."/>
            <person name="Drula E."/>
            <person name="Kohler A."/>
            <person name="Sanchez-Garcia M."/>
            <person name="Andreopoulos B."/>
            <person name="Barry K.W."/>
            <person name="Bonito G."/>
            <person name="Buee M."/>
            <person name="Carver A."/>
            <person name="Chen C."/>
            <person name="Cichocki N."/>
            <person name="Clum A."/>
            <person name="Culley D."/>
            <person name="Crous P.W."/>
            <person name="Fauchery L."/>
            <person name="Girlanda M."/>
            <person name="Hayes R."/>
            <person name="Keri Z."/>
            <person name="LaButti K."/>
            <person name="Lipzen A."/>
            <person name="Lombard V."/>
            <person name="Magnuson J."/>
            <person name="Maillard F."/>
            <person name="Morin E."/>
            <person name="Murat C."/>
            <person name="Nolan M."/>
            <person name="Ohm R."/>
            <person name="Pangilinan J."/>
            <person name="Pereira M."/>
            <person name="Perotto S."/>
            <person name="Peter M."/>
            <person name="Riley R."/>
            <person name="Sitrit Y."/>
            <person name="Stielow B."/>
            <person name="Szollosi G."/>
            <person name="Zifcakova L."/>
            <person name="Stursova M."/>
            <person name="Spatafora J.W."/>
            <person name="Tedersoo L."/>
            <person name="Vaario L.-M."/>
            <person name="Yamada A."/>
            <person name="Yan M."/>
            <person name="Wang P."/>
            <person name="Xu J."/>
            <person name="Bruns T."/>
            <person name="Baldrian P."/>
            <person name="Vilgalys R."/>
            <person name="Henrissat B."/>
            <person name="Grigoriev I.V."/>
            <person name="Hibbett D."/>
            <person name="Nagy L.G."/>
            <person name="Martin F.M."/>
        </authorList>
    </citation>
    <scope>NUCLEOTIDE SEQUENCE</scope>
    <source>
        <strain evidence="2">Prilba</strain>
    </source>
</reference>
<reference evidence="2" key="2">
    <citation type="journal article" date="2020" name="Nat. Commun.">
        <title>Large-scale genome sequencing of mycorrhizal fungi provides insights into the early evolution of symbiotic traits.</title>
        <authorList>
            <person name="Miyauchi S."/>
            <person name="Kiss E."/>
            <person name="Kuo A."/>
            <person name="Drula E."/>
            <person name="Kohler A."/>
            <person name="Sanchez-Garcia M."/>
            <person name="Morin E."/>
            <person name="Andreopoulos B."/>
            <person name="Barry K.W."/>
            <person name="Bonito G."/>
            <person name="Buee M."/>
            <person name="Carver A."/>
            <person name="Chen C."/>
            <person name="Cichocki N."/>
            <person name="Clum A."/>
            <person name="Culley D."/>
            <person name="Crous P.W."/>
            <person name="Fauchery L."/>
            <person name="Girlanda M."/>
            <person name="Hayes R.D."/>
            <person name="Keri Z."/>
            <person name="LaButti K."/>
            <person name="Lipzen A."/>
            <person name="Lombard V."/>
            <person name="Magnuson J."/>
            <person name="Maillard F."/>
            <person name="Murat C."/>
            <person name="Nolan M."/>
            <person name="Ohm R.A."/>
            <person name="Pangilinan J."/>
            <person name="Pereira M.F."/>
            <person name="Perotto S."/>
            <person name="Peter M."/>
            <person name="Pfister S."/>
            <person name="Riley R."/>
            <person name="Sitrit Y."/>
            <person name="Stielow J.B."/>
            <person name="Szollosi G."/>
            <person name="Zifcakova L."/>
            <person name="Stursova M."/>
            <person name="Spatafora J.W."/>
            <person name="Tedersoo L."/>
            <person name="Vaario L.M."/>
            <person name="Yamada A."/>
            <person name="Yan M."/>
            <person name="Wang P."/>
            <person name="Xu J."/>
            <person name="Bruns T."/>
            <person name="Baldrian P."/>
            <person name="Vilgalys R."/>
            <person name="Dunand C."/>
            <person name="Henrissat B."/>
            <person name="Grigoriev I.V."/>
            <person name="Hibbett D."/>
            <person name="Nagy L.G."/>
            <person name="Martin F.M."/>
        </authorList>
    </citation>
    <scope>NUCLEOTIDE SEQUENCE</scope>
    <source>
        <strain evidence="2">Prilba</strain>
    </source>
</reference>
<name>A0A9P5MMF3_9AGAM</name>
<sequence length="506" mass="54746">MMRDLVDGPAKTVWVRLGLPPDDIENLWLTEAPDPSVNSSFKLGTAAQTAIGLSALAAAHFYFLRTGQEEEVHVDARHAILEFNSEKYYTIDGKVSDGKMFDELSDIFRTKDGYVRLHTNFPHHKQGLLDILQCEPTKAAVAAALAEWSAEEFESVAFQRHLCAAALRSFEAMDRTPHGIYQTNINPVSITKIGEAPKRALGGDPVGAIQYALEGVRVLAGPVCGRTLAAHGADVLLVTSPHLPSLPFLDVDTSRGKRTTQLDLNSPADAETLRALVRDADVFLQAYRPHGLAARGFGPGDCAALRPGIVHASLTGFSPGGPWEDIKSFDSLVQTLGGFNVQEAEAYAEYVRETSGEEEAAKLPPYRTLPMQALDHAAGYLLAFGIAAALCKTVTEGGSWRVHVSLSATLLWIRRFGNLHPLTAFGEGRPLPPSCVPLDPEVAAVSTTIERDPGDFGSGGQQLEMEEGGQTMSAIRHAASFTRLGIREGKAPMRLDAHRPEWVPRS</sequence>
<dbReference type="AlphaFoldDB" id="A0A9P5MMF3"/>
<evidence type="ECO:0000313" key="3">
    <source>
        <dbReference type="Proteomes" id="UP000759537"/>
    </source>
</evidence>
<dbReference type="OrthoDB" id="2308815at2759"/>
<evidence type="ECO:0000313" key="2">
    <source>
        <dbReference type="EMBL" id="KAF8470927.1"/>
    </source>
</evidence>
<gene>
    <name evidence="2" type="ORF">DFH94DRAFT_674553</name>
</gene>
<comment type="caution">
    <text evidence="2">The sequence shown here is derived from an EMBL/GenBank/DDBJ whole genome shotgun (WGS) entry which is preliminary data.</text>
</comment>
<dbReference type="Gene3D" id="3.40.50.10540">
    <property type="entry name" value="Crotonobetainyl-coa:carnitine coa-transferase, domain 1"/>
    <property type="match status" value="1"/>
</dbReference>